<dbReference type="InterPro" id="IPR042219">
    <property type="entry name" value="AAA_lid_11_sf"/>
</dbReference>
<dbReference type="Gene3D" id="3.10.490.20">
    <property type="match status" value="1"/>
</dbReference>
<protein>
    <submittedName>
        <fullName evidence="4">Dynein heavy chain 5, axonemal</fullName>
    </submittedName>
</protein>
<dbReference type="Pfam" id="PF03028">
    <property type="entry name" value="Dynein_heavy"/>
    <property type="match status" value="1"/>
</dbReference>
<dbReference type="InterPro" id="IPR041228">
    <property type="entry name" value="Dynein_C"/>
</dbReference>
<dbReference type="InterPro" id="IPR027417">
    <property type="entry name" value="P-loop_NTPase"/>
</dbReference>
<dbReference type="PANTHER" id="PTHR46961:SF19">
    <property type="entry name" value="DYNEIN HEAVY CHAIN 5, AXONEMAL"/>
    <property type="match status" value="1"/>
</dbReference>
<reference evidence="4" key="1">
    <citation type="journal article" date="2014" name="PLoS ONE">
        <title>Transcriptome-Based Identification of ABC Transporters in the Western Tarnished Plant Bug Lygus hesperus.</title>
        <authorList>
            <person name="Hull J.J."/>
            <person name="Chaney K."/>
            <person name="Geib S.M."/>
            <person name="Fabrick J.A."/>
            <person name="Brent C.S."/>
            <person name="Walsh D."/>
            <person name="Lavine L.C."/>
        </authorList>
    </citation>
    <scope>NUCLEOTIDE SEQUENCE</scope>
</reference>
<feature type="domain" description="Dynein heavy chain AAA lid" evidence="2">
    <location>
        <begin position="96"/>
        <end position="235"/>
    </location>
</feature>
<gene>
    <name evidence="4" type="primary">Dnah5_2</name>
    <name evidence="4" type="ORF">CM83_20151</name>
</gene>
<dbReference type="InterPro" id="IPR041658">
    <property type="entry name" value="AAA_lid_11"/>
</dbReference>
<dbReference type="FunFam" id="3.10.490.20:FF:000003">
    <property type="entry name" value="Dynein heavy chain 5, axonemal"/>
    <property type="match status" value="1"/>
</dbReference>
<dbReference type="Pfam" id="PF18198">
    <property type="entry name" value="AAA_lid_11"/>
    <property type="match status" value="1"/>
</dbReference>
<accession>A0A0A9X5K7</accession>
<dbReference type="Pfam" id="PF18199">
    <property type="entry name" value="Dynein_C"/>
    <property type="match status" value="1"/>
</dbReference>
<dbReference type="InterPro" id="IPR004273">
    <property type="entry name" value="Dynein_heavy_D6_P-loop"/>
</dbReference>
<dbReference type="GO" id="GO:0008569">
    <property type="term" value="F:minus-end-directed microtubule motor activity"/>
    <property type="evidence" value="ECO:0007669"/>
    <property type="project" value="InterPro"/>
</dbReference>
<sequence length="540" mass="62167">LMNDAMNNGGWVLLQNVHLSLPFCSEVMDFMADADTIDPSFRLWLTTEVHNQFPIGLLQMAIKFTNEPPQGIKASLKRTYQNITQDFLDYSSQPQWPPLLYAVAFLHTIVQERRKFGPLGWNIPYEFNQADFAASVQFVQNHLDDMDPKKGISWATVCYMLGEVQYGGRVTDDFDKRLLTTFTQVWFCDVLLRPGFEFYHGYKVPITRNIQGYIDYITSLPPTDSPEVFGLHSNADITYQINTANGILDTILNVQPKEGGGGGGESRETMVYRLANDMLEKLPQQYNTFEVKDALQRMGSLLPMNIFLRQEIDRIQRVIGEVRKTLLNVKLAIDGTIVMSNSLRQSLDSMYDARIPTTWLKISWESATLGFWYTELLEREMQFNRWLLNGRPNVFWMTGFFNPQGFLTAMRQEVTRAHRGWALDSVVLQNLVTRHNKEEITDNPPEGVYVHGLFLEGASLDRRTGKLIESKLKVLYEQMPVIYIYAINTTAGKDPKLYECPIYRKPQRTDQKYVGSIDFETDNNPRHWTLRGVALLCDIK</sequence>
<dbReference type="Gene3D" id="1.20.1270.280">
    <property type="match status" value="1"/>
</dbReference>
<evidence type="ECO:0000313" key="4">
    <source>
        <dbReference type="EMBL" id="JAG14941.1"/>
    </source>
</evidence>
<dbReference type="GO" id="GO:0051959">
    <property type="term" value="F:dynein light intermediate chain binding"/>
    <property type="evidence" value="ECO:0007669"/>
    <property type="project" value="InterPro"/>
</dbReference>
<dbReference type="GO" id="GO:0007018">
    <property type="term" value="P:microtubule-based movement"/>
    <property type="evidence" value="ECO:0007669"/>
    <property type="project" value="InterPro"/>
</dbReference>
<dbReference type="InterPro" id="IPR043160">
    <property type="entry name" value="Dynein_C_barrel"/>
</dbReference>
<dbReference type="InterPro" id="IPR026983">
    <property type="entry name" value="DHC"/>
</dbReference>
<dbReference type="Gene3D" id="3.40.50.300">
    <property type="entry name" value="P-loop containing nucleotide triphosphate hydrolases"/>
    <property type="match status" value="1"/>
</dbReference>
<dbReference type="GO" id="GO:0045505">
    <property type="term" value="F:dynein intermediate chain binding"/>
    <property type="evidence" value="ECO:0007669"/>
    <property type="project" value="InterPro"/>
</dbReference>
<feature type="non-terminal residue" evidence="4">
    <location>
        <position position="1"/>
    </location>
</feature>
<reference evidence="4" key="2">
    <citation type="submission" date="2014-07" db="EMBL/GenBank/DDBJ databases">
        <authorList>
            <person name="Hull J."/>
        </authorList>
    </citation>
    <scope>NUCLEOTIDE SEQUENCE</scope>
</reference>
<evidence type="ECO:0000259" key="1">
    <source>
        <dbReference type="Pfam" id="PF03028"/>
    </source>
</evidence>
<organism evidence="4">
    <name type="scientific">Lygus hesperus</name>
    <name type="common">Western plant bug</name>
    <dbReference type="NCBI Taxonomy" id="30085"/>
    <lineage>
        <taxon>Eukaryota</taxon>
        <taxon>Metazoa</taxon>
        <taxon>Ecdysozoa</taxon>
        <taxon>Arthropoda</taxon>
        <taxon>Hexapoda</taxon>
        <taxon>Insecta</taxon>
        <taxon>Pterygota</taxon>
        <taxon>Neoptera</taxon>
        <taxon>Paraneoptera</taxon>
        <taxon>Hemiptera</taxon>
        <taxon>Heteroptera</taxon>
        <taxon>Panheteroptera</taxon>
        <taxon>Cimicomorpha</taxon>
        <taxon>Miridae</taxon>
        <taxon>Mirini</taxon>
        <taxon>Lygus</taxon>
    </lineage>
</organism>
<dbReference type="FunFam" id="1.10.8.720:FF:000004">
    <property type="entry name" value="Dynein heavy chain 5, axonemal"/>
    <property type="match status" value="1"/>
</dbReference>
<dbReference type="PANTHER" id="PTHR46961">
    <property type="entry name" value="DYNEIN HEAVY CHAIN 1, AXONEMAL-LIKE PROTEIN"/>
    <property type="match status" value="1"/>
</dbReference>
<feature type="domain" description="Dynein heavy chain region D6 P-loop" evidence="1">
    <location>
        <begin position="2"/>
        <end position="65"/>
    </location>
</feature>
<name>A0A0A9X5K7_LYGHE</name>
<dbReference type="GO" id="GO:0030286">
    <property type="term" value="C:dynein complex"/>
    <property type="evidence" value="ECO:0007669"/>
    <property type="project" value="InterPro"/>
</dbReference>
<feature type="domain" description="Dynein heavy chain C-terminal" evidence="3">
    <location>
        <begin position="242"/>
        <end position="537"/>
    </location>
</feature>
<dbReference type="EMBL" id="GBHO01028663">
    <property type="protein sequence ID" value="JAG14941.1"/>
    <property type="molecule type" value="Transcribed_RNA"/>
</dbReference>
<proteinExistence type="predicted"/>
<evidence type="ECO:0000259" key="2">
    <source>
        <dbReference type="Pfam" id="PF18198"/>
    </source>
</evidence>
<dbReference type="Gene3D" id="1.10.8.720">
    <property type="entry name" value="Region D6 of dynein motor"/>
    <property type="match status" value="1"/>
</dbReference>
<dbReference type="AlphaFoldDB" id="A0A0A9X5K7"/>
<evidence type="ECO:0000259" key="3">
    <source>
        <dbReference type="Pfam" id="PF18199"/>
    </source>
</evidence>
<dbReference type="FunFam" id="1.20.1270.280:FF:000002">
    <property type="entry name" value="Dynein heavy chain 5, axonemal"/>
    <property type="match status" value="1"/>
</dbReference>